<dbReference type="InterPro" id="IPR013149">
    <property type="entry name" value="ADH-like_C"/>
</dbReference>
<dbReference type="SUPFAM" id="SSF51735">
    <property type="entry name" value="NAD(P)-binding Rossmann-fold domains"/>
    <property type="match status" value="1"/>
</dbReference>
<keyword evidence="1" id="KW-0521">NADP</keyword>
<reference evidence="3 4" key="1">
    <citation type="journal article" date="2019" name="Nat. Microbiol.">
        <title>Mediterranean grassland soil C-N compound turnover is dependent on rainfall and depth, and is mediated by genomically divergent microorganisms.</title>
        <authorList>
            <person name="Diamond S."/>
            <person name="Andeer P.F."/>
            <person name="Li Z."/>
            <person name="Crits-Christoph A."/>
            <person name="Burstein D."/>
            <person name="Anantharaman K."/>
            <person name="Lane K.R."/>
            <person name="Thomas B.C."/>
            <person name="Pan C."/>
            <person name="Northen T.R."/>
            <person name="Banfield J.F."/>
        </authorList>
    </citation>
    <scope>NUCLEOTIDE SEQUENCE [LARGE SCALE GENOMIC DNA]</scope>
    <source>
        <strain evidence="3">NP_8</strain>
    </source>
</reference>
<name>A0A537IVH1_9BACT</name>
<dbReference type="Gene3D" id="3.90.180.10">
    <property type="entry name" value="Medium-chain alcohol dehydrogenases, catalytic domain"/>
    <property type="match status" value="1"/>
</dbReference>
<evidence type="ECO:0000313" key="3">
    <source>
        <dbReference type="EMBL" id="TMI75257.1"/>
    </source>
</evidence>
<dbReference type="SMART" id="SM00829">
    <property type="entry name" value="PKS_ER"/>
    <property type="match status" value="1"/>
</dbReference>
<dbReference type="PANTHER" id="PTHR44154">
    <property type="entry name" value="QUINONE OXIDOREDUCTASE"/>
    <property type="match status" value="1"/>
</dbReference>
<dbReference type="InterPro" id="IPR013154">
    <property type="entry name" value="ADH-like_N"/>
</dbReference>
<dbReference type="Proteomes" id="UP000318834">
    <property type="component" value="Unassembled WGS sequence"/>
</dbReference>
<dbReference type="PANTHER" id="PTHR44154:SF1">
    <property type="entry name" value="QUINONE OXIDOREDUCTASE"/>
    <property type="match status" value="1"/>
</dbReference>
<evidence type="ECO:0000313" key="4">
    <source>
        <dbReference type="Proteomes" id="UP000318834"/>
    </source>
</evidence>
<dbReference type="SUPFAM" id="SSF50129">
    <property type="entry name" value="GroES-like"/>
    <property type="match status" value="1"/>
</dbReference>
<comment type="caution">
    <text evidence="3">The sequence shown here is derived from an EMBL/GenBank/DDBJ whole genome shotgun (WGS) entry which is preliminary data.</text>
</comment>
<protein>
    <submittedName>
        <fullName evidence="3">Zinc-binding dehydrogenase</fullName>
    </submittedName>
</protein>
<dbReference type="AlphaFoldDB" id="A0A537IVH1"/>
<accession>A0A537IVH1</accession>
<dbReference type="EMBL" id="VBAP01000045">
    <property type="protein sequence ID" value="TMI75257.1"/>
    <property type="molecule type" value="Genomic_DNA"/>
</dbReference>
<proteinExistence type="predicted"/>
<dbReference type="GO" id="GO:0016491">
    <property type="term" value="F:oxidoreductase activity"/>
    <property type="evidence" value="ECO:0007669"/>
    <property type="project" value="InterPro"/>
</dbReference>
<dbReference type="Pfam" id="PF00107">
    <property type="entry name" value="ADH_zinc_N"/>
    <property type="match status" value="1"/>
</dbReference>
<evidence type="ECO:0000259" key="2">
    <source>
        <dbReference type="SMART" id="SM00829"/>
    </source>
</evidence>
<dbReference type="InterPro" id="IPR051603">
    <property type="entry name" value="Zinc-ADH_QOR/CCCR"/>
</dbReference>
<dbReference type="Pfam" id="PF08240">
    <property type="entry name" value="ADH_N"/>
    <property type="match status" value="1"/>
</dbReference>
<dbReference type="InterPro" id="IPR020843">
    <property type="entry name" value="ER"/>
</dbReference>
<sequence length="326" mass="34360">MQAVVIPVHGDASVLRYTKVPTPQPGPGEVLVKVGAVGLNHLDIFVRRGMPGKAVLLPHISGADVAGVVVAAGPGTSEAPMGQRVLVDPAVPNGAIGEDLPGGMADYVKVPAANLIPLPDHVSFEEAACLPIAYGTAWRMLITRACLRPGETVFILGASGGVGTGAVQIAKLAGARVIAGTGSPSKAQRLREIGADDVVETGDGAFDRKVWALTGKRGVDVVVNYTGGDTWIPSIRVLRKGGRLVTVGATAGYEALIDVRYVWVRELNLLGSDGWTPEELRTLCRVTWEGRIRPIIDRVLPLSQAAEGEEALERREVFGKVILRPD</sequence>
<evidence type="ECO:0000256" key="1">
    <source>
        <dbReference type="ARBA" id="ARBA00022857"/>
    </source>
</evidence>
<dbReference type="InterPro" id="IPR011032">
    <property type="entry name" value="GroES-like_sf"/>
</dbReference>
<dbReference type="InterPro" id="IPR036291">
    <property type="entry name" value="NAD(P)-bd_dom_sf"/>
</dbReference>
<organism evidence="3 4">
    <name type="scientific">Candidatus Segetimicrobium genomatis</name>
    <dbReference type="NCBI Taxonomy" id="2569760"/>
    <lineage>
        <taxon>Bacteria</taxon>
        <taxon>Bacillati</taxon>
        <taxon>Candidatus Sysuimicrobiota</taxon>
        <taxon>Candidatus Sysuimicrobiia</taxon>
        <taxon>Candidatus Sysuimicrobiales</taxon>
        <taxon>Candidatus Segetimicrobiaceae</taxon>
        <taxon>Candidatus Segetimicrobium</taxon>
    </lineage>
</organism>
<feature type="domain" description="Enoyl reductase (ER)" evidence="2">
    <location>
        <begin position="10"/>
        <end position="323"/>
    </location>
</feature>
<gene>
    <name evidence="3" type="ORF">E6H05_06830</name>
</gene>